<dbReference type="Proteomes" id="UP001605036">
    <property type="component" value="Unassembled WGS sequence"/>
</dbReference>
<reference evidence="1 2" key="1">
    <citation type="submission" date="2024-09" db="EMBL/GenBank/DDBJ databases">
        <title>Chromosome-scale assembly of Riccia fluitans.</title>
        <authorList>
            <person name="Paukszto L."/>
            <person name="Sawicki J."/>
            <person name="Karawczyk K."/>
            <person name="Piernik-Szablinska J."/>
            <person name="Szczecinska M."/>
            <person name="Mazdziarz M."/>
        </authorList>
    </citation>
    <scope>NUCLEOTIDE SEQUENCE [LARGE SCALE GENOMIC DNA]</scope>
    <source>
        <strain evidence="1">Rf_01</strain>
        <tissue evidence="1">Aerial parts of the thallus</tissue>
    </source>
</reference>
<accession>A0ABD1XKW6</accession>
<proteinExistence type="predicted"/>
<evidence type="ECO:0000313" key="1">
    <source>
        <dbReference type="EMBL" id="KAL2609593.1"/>
    </source>
</evidence>
<evidence type="ECO:0000313" key="2">
    <source>
        <dbReference type="Proteomes" id="UP001605036"/>
    </source>
</evidence>
<organism evidence="1 2">
    <name type="scientific">Riccia fluitans</name>
    <dbReference type="NCBI Taxonomy" id="41844"/>
    <lineage>
        <taxon>Eukaryota</taxon>
        <taxon>Viridiplantae</taxon>
        <taxon>Streptophyta</taxon>
        <taxon>Embryophyta</taxon>
        <taxon>Marchantiophyta</taxon>
        <taxon>Marchantiopsida</taxon>
        <taxon>Marchantiidae</taxon>
        <taxon>Marchantiales</taxon>
        <taxon>Ricciaceae</taxon>
        <taxon>Riccia</taxon>
    </lineage>
</organism>
<dbReference type="AlphaFoldDB" id="A0ABD1XKW6"/>
<comment type="caution">
    <text evidence="1">The sequence shown here is derived from an EMBL/GenBank/DDBJ whole genome shotgun (WGS) entry which is preliminary data.</text>
</comment>
<protein>
    <submittedName>
        <fullName evidence="1">Uncharacterized protein</fullName>
    </submittedName>
</protein>
<name>A0ABD1XKW6_9MARC</name>
<gene>
    <name evidence="1" type="ORF">R1flu_028166</name>
</gene>
<sequence>MGSLLFSSSLALRYRMGCGRICARGGILGSLVRDFLSERVPGFLPSGHLVEGLSRAQRQWIIRSLALSPAMNLLDPGRNMWMWY</sequence>
<dbReference type="EMBL" id="JBHFFA010000008">
    <property type="protein sequence ID" value="KAL2609593.1"/>
    <property type="molecule type" value="Genomic_DNA"/>
</dbReference>
<keyword evidence="2" id="KW-1185">Reference proteome</keyword>